<dbReference type="EMBL" id="KV878239">
    <property type="protein sequence ID" value="OJZ88848.1"/>
    <property type="molecule type" value="Genomic_DNA"/>
</dbReference>
<proteinExistence type="predicted"/>
<gene>
    <name evidence="1" type="ORF">ASPFODRAFT_555085</name>
</gene>
<reference evidence="2" key="1">
    <citation type="journal article" date="2017" name="Genome Biol.">
        <title>Comparative genomics reveals high biological diversity and specific adaptations in the industrially and medically important fungal genus Aspergillus.</title>
        <authorList>
            <person name="de Vries R.P."/>
            <person name="Riley R."/>
            <person name="Wiebenga A."/>
            <person name="Aguilar-Osorio G."/>
            <person name="Amillis S."/>
            <person name="Uchima C.A."/>
            <person name="Anderluh G."/>
            <person name="Asadollahi M."/>
            <person name="Askin M."/>
            <person name="Barry K."/>
            <person name="Battaglia E."/>
            <person name="Bayram O."/>
            <person name="Benocci T."/>
            <person name="Braus-Stromeyer S.A."/>
            <person name="Caldana C."/>
            <person name="Canovas D."/>
            <person name="Cerqueira G.C."/>
            <person name="Chen F."/>
            <person name="Chen W."/>
            <person name="Choi C."/>
            <person name="Clum A."/>
            <person name="Dos Santos R.A."/>
            <person name="Damasio A.R."/>
            <person name="Diallinas G."/>
            <person name="Emri T."/>
            <person name="Fekete E."/>
            <person name="Flipphi M."/>
            <person name="Freyberg S."/>
            <person name="Gallo A."/>
            <person name="Gournas C."/>
            <person name="Habgood R."/>
            <person name="Hainaut M."/>
            <person name="Harispe M.L."/>
            <person name="Henrissat B."/>
            <person name="Hilden K.S."/>
            <person name="Hope R."/>
            <person name="Hossain A."/>
            <person name="Karabika E."/>
            <person name="Karaffa L."/>
            <person name="Karanyi Z."/>
            <person name="Krasevec N."/>
            <person name="Kuo A."/>
            <person name="Kusch H."/>
            <person name="LaButti K."/>
            <person name="Lagendijk E.L."/>
            <person name="Lapidus A."/>
            <person name="Levasseur A."/>
            <person name="Lindquist E."/>
            <person name="Lipzen A."/>
            <person name="Logrieco A.F."/>
            <person name="MacCabe A."/>
            <person name="Maekelae M.R."/>
            <person name="Malavazi I."/>
            <person name="Melin P."/>
            <person name="Meyer V."/>
            <person name="Mielnichuk N."/>
            <person name="Miskei M."/>
            <person name="Molnar A.P."/>
            <person name="Mule G."/>
            <person name="Ngan C.Y."/>
            <person name="Orejas M."/>
            <person name="Orosz E."/>
            <person name="Ouedraogo J.P."/>
            <person name="Overkamp K.M."/>
            <person name="Park H.-S."/>
            <person name="Perrone G."/>
            <person name="Piumi F."/>
            <person name="Punt P.J."/>
            <person name="Ram A.F."/>
            <person name="Ramon A."/>
            <person name="Rauscher S."/>
            <person name="Record E."/>
            <person name="Riano-Pachon D.M."/>
            <person name="Robert V."/>
            <person name="Roehrig J."/>
            <person name="Ruller R."/>
            <person name="Salamov A."/>
            <person name="Salih N.S."/>
            <person name="Samson R.A."/>
            <person name="Sandor E."/>
            <person name="Sanguinetti M."/>
            <person name="Schuetze T."/>
            <person name="Sepcic K."/>
            <person name="Shelest E."/>
            <person name="Sherlock G."/>
            <person name="Sophianopoulou V."/>
            <person name="Squina F.M."/>
            <person name="Sun H."/>
            <person name="Susca A."/>
            <person name="Todd R.B."/>
            <person name="Tsang A."/>
            <person name="Unkles S.E."/>
            <person name="van de Wiele N."/>
            <person name="van Rossen-Uffink D."/>
            <person name="Oliveira J.V."/>
            <person name="Vesth T.C."/>
            <person name="Visser J."/>
            <person name="Yu J.-H."/>
            <person name="Zhou M."/>
            <person name="Andersen M.R."/>
            <person name="Archer D.B."/>
            <person name="Baker S.E."/>
            <person name="Benoit I."/>
            <person name="Brakhage A.A."/>
            <person name="Braus G.H."/>
            <person name="Fischer R."/>
            <person name="Frisvad J.C."/>
            <person name="Goldman G.H."/>
            <person name="Houbraken J."/>
            <person name="Oakley B."/>
            <person name="Pocsi I."/>
            <person name="Scazzocchio C."/>
            <person name="Seiboth B."/>
            <person name="vanKuyk P.A."/>
            <person name="Wortman J."/>
            <person name="Dyer P.S."/>
            <person name="Grigoriev I.V."/>
        </authorList>
    </citation>
    <scope>NUCLEOTIDE SEQUENCE [LARGE SCALE GENOMIC DNA]</scope>
    <source>
        <strain evidence="2">CBS 106.47</strain>
    </source>
</reference>
<accession>A0A1M3TPP8</accession>
<dbReference type="VEuPathDB" id="FungiDB:ASPFODRAFT_555085"/>
<protein>
    <submittedName>
        <fullName evidence="1">Uncharacterized protein</fullName>
    </submittedName>
</protein>
<dbReference type="AlphaFoldDB" id="A0A1M3TPP8"/>
<evidence type="ECO:0000313" key="2">
    <source>
        <dbReference type="Proteomes" id="UP000184063"/>
    </source>
</evidence>
<evidence type="ECO:0000313" key="1">
    <source>
        <dbReference type="EMBL" id="OJZ88848.1"/>
    </source>
</evidence>
<organism evidence="1 2">
    <name type="scientific">Aspergillus luchuensis (strain CBS 106.47)</name>
    <dbReference type="NCBI Taxonomy" id="1137211"/>
    <lineage>
        <taxon>Eukaryota</taxon>
        <taxon>Fungi</taxon>
        <taxon>Dikarya</taxon>
        <taxon>Ascomycota</taxon>
        <taxon>Pezizomycotina</taxon>
        <taxon>Eurotiomycetes</taxon>
        <taxon>Eurotiomycetidae</taxon>
        <taxon>Eurotiales</taxon>
        <taxon>Aspergillaceae</taxon>
        <taxon>Aspergillus</taxon>
        <taxon>Aspergillus subgen. Circumdati</taxon>
    </lineage>
</organism>
<name>A0A1M3TPP8_ASPLC</name>
<dbReference type="Proteomes" id="UP000184063">
    <property type="component" value="Unassembled WGS sequence"/>
</dbReference>
<sequence>MNRFFLFLGPGSETPQLWAATSTRCWGLVLARVYPLVMTQGSQGLLAPCRRFLPASVQHGASPGRNGGPYGTEVRIRQCPLPVMYNS</sequence>